<dbReference type="InParanoid" id="A0A0D0DMR9"/>
<dbReference type="AlphaFoldDB" id="A0A0D0DMR9"/>
<sequence length="115" mass="12943">MEVVPLSERPSKTYRPPRILCSLQACAAAPVLRRSMEWTSRPFMHIVHLTWNTPSLTITQSRRRTTDSVSPRLHDVDSLATPPLKSMNAIVGVMRLDLASLRGHLISDNRRPFGA</sequence>
<evidence type="ECO:0000313" key="2">
    <source>
        <dbReference type="Proteomes" id="UP000054538"/>
    </source>
</evidence>
<evidence type="ECO:0000313" key="1">
    <source>
        <dbReference type="EMBL" id="KIK92948.1"/>
    </source>
</evidence>
<reference evidence="1 2" key="1">
    <citation type="submission" date="2014-04" db="EMBL/GenBank/DDBJ databases">
        <authorList>
            <consortium name="DOE Joint Genome Institute"/>
            <person name="Kuo A."/>
            <person name="Kohler A."/>
            <person name="Jargeat P."/>
            <person name="Nagy L.G."/>
            <person name="Floudas D."/>
            <person name="Copeland A."/>
            <person name="Barry K.W."/>
            <person name="Cichocki N."/>
            <person name="Veneault-Fourrey C."/>
            <person name="LaButti K."/>
            <person name="Lindquist E.A."/>
            <person name="Lipzen A."/>
            <person name="Lundell T."/>
            <person name="Morin E."/>
            <person name="Murat C."/>
            <person name="Sun H."/>
            <person name="Tunlid A."/>
            <person name="Henrissat B."/>
            <person name="Grigoriev I.V."/>
            <person name="Hibbett D.S."/>
            <person name="Martin F."/>
            <person name="Nordberg H.P."/>
            <person name="Cantor M.N."/>
            <person name="Hua S.X."/>
        </authorList>
    </citation>
    <scope>NUCLEOTIDE SEQUENCE [LARGE SCALE GENOMIC DNA]</scope>
    <source>
        <strain evidence="1 2">Ve08.2h10</strain>
    </source>
</reference>
<reference evidence="2" key="2">
    <citation type="submission" date="2015-01" db="EMBL/GenBank/DDBJ databases">
        <title>Evolutionary Origins and Diversification of the Mycorrhizal Mutualists.</title>
        <authorList>
            <consortium name="DOE Joint Genome Institute"/>
            <consortium name="Mycorrhizal Genomics Consortium"/>
            <person name="Kohler A."/>
            <person name="Kuo A."/>
            <person name="Nagy L.G."/>
            <person name="Floudas D."/>
            <person name="Copeland A."/>
            <person name="Barry K.W."/>
            <person name="Cichocki N."/>
            <person name="Veneault-Fourrey C."/>
            <person name="LaButti K."/>
            <person name="Lindquist E.A."/>
            <person name="Lipzen A."/>
            <person name="Lundell T."/>
            <person name="Morin E."/>
            <person name="Murat C."/>
            <person name="Riley R."/>
            <person name="Ohm R."/>
            <person name="Sun H."/>
            <person name="Tunlid A."/>
            <person name="Henrissat B."/>
            <person name="Grigoriev I.V."/>
            <person name="Hibbett D.S."/>
            <person name="Martin F."/>
        </authorList>
    </citation>
    <scope>NUCLEOTIDE SEQUENCE [LARGE SCALE GENOMIC DNA]</scope>
    <source>
        <strain evidence="2">Ve08.2h10</strain>
    </source>
</reference>
<gene>
    <name evidence="1" type="ORF">PAXRUDRAFT_546155</name>
</gene>
<organism evidence="1 2">
    <name type="scientific">Paxillus rubicundulus Ve08.2h10</name>
    <dbReference type="NCBI Taxonomy" id="930991"/>
    <lineage>
        <taxon>Eukaryota</taxon>
        <taxon>Fungi</taxon>
        <taxon>Dikarya</taxon>
        <taxon>Basidiomycota</taxon>
        <taxon>Agaricomycotina</taxon>
        <taxon>Agaricomycetes</taxon>
        <taxon>Agaricomycetidae</taxon>
        <taxon>Boletales</taxon>
        <taxon>Paxilineae</taxon>
        <taxon>Paxillaceae</taxon>
        <taxon>Paxillus</taxon>
    </lineage>
</organism>
<dbReference type="HOGENOM" id="CLU_2109811_0_0_1"/>
<dbReference type="Proteomes" id="UP000054538">
    <property type="component" value="Unassembled WGS sequence"/>
</dbReference>
<name>A0A0D0DMR9_9AGAM</name>
<proteinExistence type="predicted"/>
<protein>
    <submittedName>
        <fullName evidence="1">Uncharacterized protein</fullName>
    </submittedName>
</protein>
<accession>A0A0D0DMR9</accession>
<dbReference type="EMBL" id="KN825227">
    <property type="protein sequence ID" value="KIK92948.1"/>
    <property type="molecule type" value="Genomic_DNA"/>
</dbReference>
<keyword evidence="2" id="KW-1185">Reference proteome</keyword>